<evidence type="ECO:0000313" key="8">
    <source>
        <dbReference type="EMBL" id="SHG82469.1"/>
    </source>
</evidence>
<evidence type="ECO:0000259" key="7">
    <source>
        <dbReference type="Pfam" id="PF00884"/>
    </source>
</evidence>
<organism evidence="8 9">
    <name type="scientific">Bradyrhizobium erythrophlei</name>
    <dbReference type="NCBI Taxonomy" id="1437360"/>
    <lineage>
        <taxon>Bacteria</taxon>
        <taxon>Pseudomonadati</taxon>
        <taxon>Pseudomonadota</taxon>
        <taxon>Alphaproteobacteria</taxon>
        <taxon>Hyphomicrobiales</taxon>
        <taxon>Nitrobacteraceae</taxon>
        <taxon>Bradyrhizobium</taxon>
    </lineage>
</organism>
<dbReference type="GO" id="GO:0046872">
    <property type="term" value="F:metal ion binding"/>
    <property type="evidence" value="ECO:0007669"/>
    <property type="project" value="UniProtKB-KW"/>
</dbReference>
<dbReference type="Gene3D" id="3.30.1120.10">
    <property type="match status" value="1"/>
</dbReference>
<feature type="region of interest" description="Disordered" evidence="5">
    <location>
        <begin position="27"/>
        <end position="49"/>
    </location>
</feature>
<evidence type="ECO:0000256" key="5">
    <source>
        <dbReference type="SAM" id="MobiDB-lite"/>
    </source>
</evidence>
<dbReference type="InterPro" id="IPR024607">
    <property type="entry name" value="Sulfatase_CS"/>
</dbReference>
<evidence type="ECO:0000256" key="4">
    <source>
        <dbReference type="ARBA" id="ARBA00022837"/>
    </source>
</evidence>
<sequence>MKISHSMLAGASLLALGCVPTSAQQVTGVPGSPEATTTITGKQLPPPDPKFGGVIKEKASESKAWWAPRVVPPKGAPNVLLIMTDDQGFGAPGTFGGVIPTPTMDRIAAQGLRYTNFHSAALCSPTRAAIITGRNHHSVGYGVVGEAATGFPGYDSIIPIEKGTIGTILKENGYATSWFGKDHNTPFYQASQAGPFNQWPNGMGFDYFYGFVGGDASQWQPNLFRNTTAIYPFEGNPGWNLETAMADDAIQQIKQLKEIAPDKPFFVYYVPGATHAPHHPTPEWIKKISDMHLFDDGWNKVRETIFANQKRLGVMPENAKLTPWPKELPQWDSLSWDEKKLFIKQADVYGAYLAYADHEIGRVIQAVEDLGELNNTLIIYIGGDNGASAEGILNGTPNEFTTFNGVEVPVKDQFLWYPFWGSERTFPHYAAEWAWAMDTPFKWTKQVASHFGGTAQGMAISWPGHITDLGGIRRQFAHVIDVVPTILEATGIPQPDTINGIKQIPIEGVSMMYTWDNANAAAPTRHATQYFEMLGNRAIYNNGWVAATTPVTLPWELSSKTPPDVITGYNWELYNVQEDPTEYNDLATRMPDKLREMQGLFYAEAKKYNVLPLDNSTLARFITPRPSLTAGRTVFTYSGELSGTPASAAPDILDKSYTITAEVTIPDGGAEGMIVTEGGRFGGYGLFLSKGDFGVGRGKVVFLYNLLDLKRTTWEGTELGAGKHTIVFEFKADGPGLGKGGTGVLSVDGKEVARNTLEHTTPIMFPEDETFDVGQDTRTGVALVEYRYDTPFKFTGKIDKLTFKLEPFSPEQEAKP</sequence>
<dbReference type="Gene3D" id="3.40.720.10">
    <property type="entry name" value="Alkaline Phosphatase, subunit A"/>
    <property type="match status" value="1"/>
</dbReference>
<evidence type="ECO:0000256" key="1">
    <source>
        <dbReference type="ARBA" id="ARBA00008779"/>
    </source>
</evidence>
<proteinExistence type="inferred from homology"/>
<comment type="similarity">
    <text evidence="1">Belongs to the sulfatase family.</text>
</comment>
<evidence type="ECO:0000256" key="3">
    <source>
        <dbReference type="ARBA" id="ARBA00022801"/>
    </source>
</evidence>
<keyword evidence="4" id="KW-0106">Calcium</keyword>
<evidence type="ECO:0000313" key="9">
    <source>
        <dbReference type="Proteomes" id="UP000190675"/>
    </source>
</evidence>
<dbReference type="OrthoDB" id="9803751at2"/>
<dbReference type="SUPFAM" id="SSF53649">
    <property type="entry name" value="Alkaline phosphatase-like"/>
    <property type="match status" value="1"/>
</dbReference>
<dbReference type="GO" id="GO:0016787">
    <property type="term" value="F:hydrolase activity"/>
    <property type="evidence" value="ECO:0007669"/>
    <property type="project" value="UniProtKB-KW"/>
</dbReference>
<feature type="chain" id="PRO_5013223129" evidence="6">
    <location>
        <begin position="24"/>
        <end position="816"/>
    </location>
</feature>
<evidence type="ECO:0000256" key="6">
    <source>
        <dbReference type="SAM" id="SignalP"/>
    </source>
</evidence>
<reference evidence="8 9" key="1">
    <citation type="submission" date="2016-11" db="EMBL/GenBank/DDBJ databases">
        <authorList>
            <person name="Jaros S."/>
            <person name="Januszkiewicz K."/>
            <person name="Wedrychowicz H."/>
        </authorList>
    </citation>
    <scope>NUCLEOTIDE SEQUENCE [LARGE SCALE GENOMIC DNA]</scope>
    <source>
        <strain evidence="8 9">GAS242</strain>
    </source>
</reference>
<dbReference type="InterPro" id="IPR000917">
    <property type="entry name" value="Sulfatase_N"/>
</dbReference>
<keyword evidence="6" id="KW-0732">Signal</keyword>
<dbReference type="PANTHER" id="PTHR42693">
    <property type="entry name" value="ARYLSULFATASE FAMILY MEMBER"/>
    <property type="match status" value="1"/>
</dbReference>
<protein>
    <submittedName>
        <fullName evidence="8">Arylsulfatase</fullName>
    </submittedName>
</protein>
<feature type="signal peptide" evidence="6">
    <location>
        <begin position="1"/>
        <end position="23"/>
    </location>
</feature>
<gene>
    <name evidence="8" type="ORF">SAMN05444169_4324</name>
</gene>
<name>A0A1M5MZV9_9BRAD</name>
<evidence type="ECO:0000256" key="2">
    <source>
        <dbReference type="ARBA" id="ARBA00022723"/>
    </source>
</evidence>
<dbReference type="InterPro" id="IPR050738">
    <property type="entry name" value="Sulfatase"/>
</dbReference>
<dbReference type="Pfam" id="PF00884">
    <property type="entry name" value="Sulfatase"/>
    <property type="match status" value="1"/>
</dbReference>
<dbReference type="AlphaFoldDB" id="A0A1M5MZV9"/>
<feature type="domain" description="Sulfatase N-terminal" evidence="7">
    <location>
        <begin position="77"/>
        <end position="492"/>
    </location>
</feature>
<dbReference type="CDD" id="cd16025">
    <property type="entry name" value="PAS_like"/>
    <property type="match status" value="1"/>
</dbReference>
<dbReference type="RefSeq" id="WP_079567676.1">
    <property type="nucleotide sequence ID" value="NZ_LT670818.1"/>
</dbReference>
<dbReference type="PANTHER" id="PTHR42693:SF43">
    <property type="entry name" value="BLL2667 PROTEIN"/>
    <property type="match status" value="1"/>
</dbReference>
<dbReference type="PROSITE" id="PS00523">
    <property type="entry name" value="SULFATASE_1"/>
    <property type="match status" value="1"/>
</dbReference>
<dbReference type="EMBL" id="LT670818">
    <property type="protein sequence ID" value="SHG82469.1"/>
    <property type="molecule type" value="Genomic_DNA"/>
</dbReference>
<keyword evidence="2" id="KW-0479">Metal-binding</keyword>
<dbReference type="InterPro" id="IPR017850">
    <property type="entry name" value="Alkaline_phosphatase_core_sf"/>
</dbReference>
<accession>A0A1M5MZV9</accession>
<keyword evidence="3" id="KW-0378">Hydrolase</keyword>
<dbReference type="Proteomes" id="UP000190675">
    <property type="component" value="Chromosome I"/>
</dbReference>
<dbReference type="PROSITE" id="PS51257">
    <property type="entry name" value="PROKAR_LIPOPROTEIN"/>
    <property type="match status" value="1"/>
</dbReference>